<evidence type="ECO:0000313" key="2">
    <source>
        <dbReference type="Proteomes" id="UP001165186"/>
    </source>
</evidence>
<reference evidence="1" key="1">
    <citation type="submission" date="2024-09" db="EMBL/GenBank/DDBJ databases">
        <title>Draft Genome Sequences of Neofusicoccum parvum.</title>
        <authorList>
            <person name="Ashida A."/>
            <person name="Camagna M."/>
            <person name="Tanaka A."/>
            <person name="Takemoto D."/>
        </authorList>
    </citation>
    <scope>NUCLEOTIDE SEQUENCE</scope>
    <source>
        <strain evidence="1">PPO83</strain>
    </source>
</reference>
<sequence>MADPLQPTSAGKKRKSRGSQGQINLIGRLDETLQESAEHQAVIVELRKQRDSEFTRANALSEEVAQLKERTKQRDMETARADALSEEVVRLKERVKQHEEGGKISAGGIEALKHLNYILSHATKDTITDLSGHVKSSMLLSAHHEMKELILARILEIELDVQHLEKTIDMVIAGHY</sequence>
<gene>
    <name evidence="1" type="primary">g9742</name>
    <name evidence="1" type="ORF">NpPPO83_00009742</name>
</gene>
<name>A0ACB5S503_9PEZI</name>
<accession>A0ACB5S503</accession>
<organism evidence="1 2">
    <name type="scientific">Neofusicoccum parvum</name>
    <dbReference type="NCBI Taxonomy" id="310453"/>
    <lineage>
        <taxon>Eukaryota</taxon>
        <taxon>Fungi</taxon>
        <taxon>Dikarya</taxon>
        <taxon>Ascomycota</taxon>
        <taxon>Pezizomycotina</taxon>
        <taxon>Dothideomycetes</taxon>
        <taxon>Dothideomycetes incertae sedis</taxon>
        <taxon>Botryosphaeriales</taxon>
        <taxon>Botryosphaeriaceae</taxon>
        <taxon>Neofusicoccum</taxon>
    </lineage>
</organism>
<proteinExistence type="predicted"/>
<comment type="caution">
    <text evidence="1">The sequence shown here is derived from an EMBL/GenBank/DDBJ whole genome shotgun (WGS) entry which is preliminary data.</text>
</comment>
<protein>
    <submittedName>
        <fullName evidence="1">Uncharacterized protein</fullName>
    </submittedName>
</protein>
<keyword evidence="2" id="KW-1185">Reference proteome</keyword>
<dbReference type="EMBL" id="BSXG01000042">
    <property type="protein sequence ID" value="GME27892.1"/>
    <property type="molecule type" value="Genomic_DNA"/>
</dbReference>
<evidence type="ECO:0000313" key="1">
    <source>
        <dbReference type="EMBL" id="GME27892.1"/>
    </source>
</evidence>
<dbReference type="Proteomes" id="UP001165186">
    <property type="component" value="Unassembled WGS sequence"/>
</dbReference>